<keyword evidence="1" id="KW-0479">Metal-binding</keyword>
<dbReference type="Proteomes" id="UP000832011">
    <property type="component" value="Chromosome"/>
</dbReference>
<protein>
    <submittedName>
        <fullName evidence="6">TraR/DksA C4-type zinc finger protein</fullName>
    </submittedName>
</protein>
<accession>A0ABY4E3B6</accession>
<dbReference type="Gene3D" id="1.20.120.910">
    <property type="entry name" value="DksA, coiled-coil domain"/>
    <property type="match status" value="1"/>
</dbReference>
<keyword evidence="3" id="KW-0862">Zinc</keyword>
<evidence type="ECO:0000256" key="3">
    <source>
        <dbReference type="ARBA" id="ARBA00022833"/>
    </source>
</evidence>
<feature type="domain" description="Zinc finger DksA/TraR C4-type" evidence="5">
    <location>
        <begin position="37"/>
        <end position="66"/>
    </location>
</feature>
<dbReference type="InterPro" id="IPR000962">
    <property type="entry name" value="Znf_DskA_TraR"/>
</dbReference>
<evidence type="ECO:0000256" key="1">
    <source>
        <dbReference type="ARBA" id="ARBA00022723"/>
    </source>
</evidence>
<dbReference type="EMBL" id="CP091511">
    <property type="protein sequence ID" value="UOO90262.1"/>
    <property type="molecule type" value="Genomic_DNA"/>
</dbReference>
<dbReference type="NCBIfam" id="TIGR02419">
    <property type="entry name" value="C4_traR_proteo"/>
    <property type="match status" value="1"/>
</dbReference>
<dbReference type="PANTHER" id="PTHR38777">
    <property type="entry name" value="FELS-2 PROPHAGE PROTEIN"/>
    <property type="match status" value="1"/>
</dbReference>
<gene>
    <name evidence="6" type="ORF">LVJ82_04555</name>
</gene>
<keyword evidence="2" id="KW-0863">Zinc-finger</keyword>
<sequence>MNNTIDRACALEQMMRDHALAKQLDKSDAQAPSAFECESCGEPIPEARRIAAMGCRYCIDCQQEYESHGQTRFA</sequence>
<dbReference type="SUPFAM" id="SSF57716">
    <property type="entry name" value="Glucocorticoid receptor-like (DNA-binding domain)"/>
    <property type="match status" value="1"/>
</dbReference>
<evidence type="ECO:0000256" key="2">
    <source>
        <dbReference type="ARBA" id="ARBA00022771"/>
    </source>
</evidence>
<dbReference type="Pfam" id="PF01258">
    <property type="entry name" value="zf-dskA_traR"/>
    <property type="match status" value="1"/>
</dbReference>
<evidence type="ECO:0000256" key="4">
    <source>
        <dbReference type="PROSITE-ProRule" id="PRU00510"/>
    </source>
</evidence>
<organism evidence="6 7">
    <name type="scientific">Vitreoscilla massiliensis</name>
    <dbReference type="NCBI Taxonomy" id="1689272"/>
    <lineage>
        <taxon>Bacteria</taxon>
        <taxon>Pseudomonadati</taxon>
        <taxon>Pseudomonadota</taxon>
        <taxon>Betaproteobacteria</taxon>
        <taxon>Neisseriales</taxon>
        <taxon>Neisseriaceae</taxon>
        <taxon>Vitreoscilla</taxon>
    </lineage>
</organism>
<proteinExistence type="predicted"/>
<feature type="zinc finger region" description="dksA C4-type" evidence="4">
    <location>
        <begin position="37"/>
        <end position="61"/>
    </location>
</feature>
<keyword evidence="7" id="KW-1185">Reference proteome</keyword>
<dbReference type="RefSeq" id="WP_058355846.1">
    <property type="nucleotide sequence ID" value="NZ_CABKVG010000008.1"/>
</dbReference>
<name>A0ABY4E3B6_9NEIS</name>
<evidence type="ECO:0000313" key="7">
    <source>
        <dbReference type="Proteomes" id="UP000832011"/>
    </source>
</evidence>
<dbReference type="PANTHER" id="PTHR38777:SF1">
    <property type="entry name" value="DNAK SUPPRESSOR PROTEIN"/>
    <property type="match status" value="1"/>
</dbReference>
<reference evidence="6 7" key="1">
    <citation type="journal article" date="2022" name="Res Sq">
        <title>Evolution of multicellular longitudinally dividing oral cavity symbionts (Neisseriaceae).</title>
        <authorList>
            <person name="Nyongesa S."/>
            <person name="Weber P."/>
            <person name="Bernet E."/>
            <person name="Pullido F."/>
            <person name="Nieckarz M."/>
            <person name="Delaby M."/>
            <person name="Nieves C."/>
            <person name="Viehboeck T."/>
            <person name="Krause N."/>
            <person name="Rivera-Millot A."/>
            <person name="Nakamura A."/>
            <person name="Vischer N."/>
            <person name="VanNieuwenhze M."/>
            <person name="Brun Y."/>
            <person name="Cava F."/>
            <person name="Bulgheresi S."/>
            <person name="Veyrier F."/>
        </authorList>
    </citation>
    <scope>NUCLEOTIDE SEQUENCE [LARGE SCALE GENOMIC DNA]</scope>
    <source>
        <strain evidence="6 7">SN4</strain>
    </source>
</reference>
<dbReference type="InterPro" id="IPR012783">
    <property type="entry name" value="Znf_C4_TraR"/>
</dbReference>
<evidence type="ECO:0000259" key="5">
    <source>
        <dbReference type="Pfam" id="PF01258"/>
    </source>
</evidence>
<evidence type="ECO:0000313" key="6">
    <source>
        <dbReference type="EMBL" id="UOO90262.1"/>
    </source>
</evidence>
<dbReference type="PROSITE" id="PS51128">
    <property type="entry name" value="ZF_DKSA_2"/>
    <property type="match status" value="1"/>
</dbReference>